<dbReference type="Pfam" id="PF00083">
    <property type="entry name" value="Sugar_tr"/>
    <property type="match status" value="1"/>
</dbReference>
<accession>A0A922MG51</accession>
<dbReference type="InterPro" id="IPR005828">
    <property type="entry name" value="MFS_sugar_transport-like"/>
</dbReference>
<evidence type="ECO:0000256" key="6">
    <source>
        <dbReference type="SAM" id="Phobius"/>
    </source>
</evidence>
<evidence type="ECO:0000256" key="3">
    <source>
        <dbReference type="ARBA" id="ARBA00022692"/>
    </source>
</evidence>
<reference evidence="7" key="1">
    <citation type="journal article" date="2021" name="G3 (Bethesda)">
        <title>Genome and transcriptome analysis of the beet armyworm Spodoptera exigua reveals targets for pest control. .</title>
        <authorList>
            <person name="Simon S."/>
            <person name="Breeschoten T."/>
            <person name="Jansen H.J."/>
            <person name="Dirks R.P."/>
            <person name="Schranz M.E."/>
            <person name="Ros V.I.D."/>
        </authorList>
    </citation>
    <scope>NUCLEOTIDE SEQUENCE</scope>
    <source>
        <strain evidence="7">TB_SE_WUR_2020</strain>
    </source>
</reference>
<dbReference type="GO" id="GO:0005366">
    <property type="term" value="F:myo-inositol:proton symporter activity"/>
    <property type="evidence" value="ECO:0007669"/>
    <property type="project" value="TreeGrafter"/>
</dbReference>
<evidence type="ECO:0000313" key="8">
    <source>
        <dbReference type="Proteomes" id="UP000814243"/>
    </source>
</evidence>
<keyword evidence="4 6" id="KW-1133">Transmembrane helix</keyword>
<keyword evidence="2" id="KW-0813">Transport</keyword>
<evidence type="ECO:0000256" key="1">
    <source>
        <dbReference type="ARBA" id="ARBA00004370"/>
    </source>
</evidence>
<dbReference type="InterPro" id="IPR050814">
    <property type="entry name" value="Myo-inositol_Transporter"/>
</dbReference>
<feature type="transmembrane region" description="Helical" evidence="6">
    <location>
        <begin position="28"/>
        <end position="46"/>
    </location>
</feature>
<dbReference type="EMBL" id="JACEFF010000543">
    <property type="protein sequence ID" value="KAH9635527.1"/>
    <property type="molecule type" value="Genomic_DNA"/>
</dbReference>
<organism evidence="7 8">
    <name type="scientific">Spodoptera exigua</name>
    <name type="common">Beet armyworm</name>
    <name type="synonym">Noctua fulgens</name>
    <dbReference type="NCBI Taxonomy" id="7107"/>
    <lineage>
        <taxon>Eukaryota</taxon>
        <taxon>Metazoa</taxon>
        <taxon>Ecdysozoa</taxon>
        <taxon>Arthropoda</taxon>
        <taxon>Hexapoda</taxon>
        <taxon>Insecta</taxon>
        <taxon>Pterygota</taxon>
        <taxon>Neoptera</taxon>
        <taxon>Endopterygota</taxon>
        <taxon>Lepidoptera</taxon>
        <taxon>Glossata</taxon>
        <taxon>Ditrysia</taxon>
        <taxon>Noctuoidea</taxon>
        <taxon>Noctuidae</taxon>
        <taxon>Amphipyrinae</taxon>
        <taxon>Spodoptera</taxon>
    </lineage>
</organism>
<keyword evidence="3 6" id="KW-0812">Transmembrane</keyword>
<dbReference type="PANTHER" id="PTHR48020:SF12">
    <property type="entry name" value="PROTON MYO-INOSITOL COTRANSPORTER"/>
    <property type="match status" value="1"/>
</dbReference>
<evidence type="ECO:0000256" key="4">
    <source>
        <dbReference type="ARBA" id="ARBA00022989"/>
    </source>
</evidence>
<keyword evidence="5 6" id="KW-0472">Membrane</keyword>
<evidence type="ECO:0000313" key="7">
    <source>
        <dbReference type="EMBL" id="KAH9635527.1"/>
    </source>
</evidence>
<dbReference type="SUPFAM" id="SSF103473">
    <property type="entry name" value="MFS general substrate transporter"/>
    <property type="match status" value="1"/>
</dbReference>
<name>A0A922MG51_SPOEX</name>
<sequence>MILSHLPSTNENKNVDCSQAVLTSAGTFWLYSCFCAVAFFFVLFMVPETKGKSLAEIEQHFRGEKKGKTENVNMQTVF</sequence>
<dbReference type="Proteomes" id="UP000814243">
    <property type="component" value="Unassembled WGS sequence"/>
</dbReference>
<dbReference type="AlphaFoldDB" id="A0A922MG51"/>
<proteinExistence type="predicted"/>
<dbReference type="GO" id="GO:0016324">
    <property type="term" value="C:apical plasma membrane"/>
    <property type="evidence" value="ECO:0007669"/>
    <property type="project" value="TreeGrafter"/>
</dbReference>
<dbReference type="PANTHER" id="PTHR48020">
    <property type="entry name" value="PROTON MYO-INOSITOL COTRANSPORTER"/>
    <property type="match status" value="1"/>
</dbReference>
<gene>
    <name evidence="7" type="ORF">HF086_003141</name>
</gene>
<protein>
    <submittedName>
        <fullName evidence="7">Uncharacterized protein</fullName>
    </submittedName>
</protein>
<evidence type="ECO:0000256" key="5">
    <source>
        <dbReference type="ARBA" id="ARBA00023136"/>
    </source>
</evidence>
<comment type="caution">
    <text evidence="7">The sequence shown here is derived from an EMBL/GenBank/DDBJ whole genome shotgun (WGS) entry which is preliminary data.</text>
</comment>
<dbReference type="InterPro" id="IPR036259">
    <property type="entry name" value="MFS_trans_sf"/>
</dbReference>
<dbReference type="Gene3D" id="1.20.1250.20">
    <property type="entry name" value="MFS general substrate transporter like domains"/>
    <property type="match status" value="1"/>
</dbReference>
<evidence type="ECO:0000256" key="2">
    <source>
        <dbReference type="ARBA" id="ARBA00022448"/>
    </source>
</evidence>
<comment type="subcellular location">
    <subcellularLocation>
        <location evidence="1">Membrane</location>
    </subcellularLocation>
</comment>